<dbReference type="Proteomes" id="UP001500729">
    <property type="component" value="Unassembled WGS sequence"/>
</dbReference>
<gene>
    <name evidence="4" type="ORF">GCM10009533_22340</name>
</gene>
<feature type="domain" description="GTPase-associated protein 1 N-terminal" evidence="1">
    <location>
        <begin position="6"/>
        <end position="137"/>
    </location>
</feature>
<keyword evidence="5" id="KW-1185">Reference proteome</keyword>
<comment type="caution">
    <text evidence="4">The sequence shown here is derived from an EMBL/GenBank/DDBJ whole genome shotgun (WGS) entry which is preliminary data.</text>
</comment>
<name>A0ABP3ML84_SACER</name>
<dbReference type="RefSeq" id="WP_009945310.1">
    <property type="nucleotide sequence ID" value="NZ_BAAAGS010000011.1"/>
</dbReference>
<proteinExistence type="predicted"/>
<evidence type="ECO:0000313" key="4">
    <source>
        <dbReference type="EMBL" id="GAA0522656.1"/>
    </source>
</evidence>
<dbReference type="InterPro" id="IPR045402">
    <property type="entry name" value="GAP1-N2"/>
</dbReference>
<feature type="domain" description="GTPase-associated protein 1 middle" evidence="2">
    <location>
        <begin position="157"/>
        <end position="254"/>
    </location>
</feature>
<dbReference type="Pfam" id="PF20013">
    <property type="entry name" value="GAP1-N2"/>
    <property type="match status" value="1"/>
</dbReference>
<evidence type="ECO:0000259" key="2">
    <source>
        <dbReference type="Pfam" id="PF20014"/>
    </source>
</evidence>
<accession>A0ABP3ML84</accession>
<dbReference type="InterPro" id="IPR045401">
    <property type="entry name" value="GAP1-M"/>
</dbReference>
<reference evidence="5" key="1">
    <citation type="journal article" date="2019" name="Int. J. Syst. Evol. Microbiol.">
        <title>The Global Catalogue of Microorganisms (GCM) 10K type strain sequencing project: providing services to taxonomists for standard genome sequencing and annotation.</title>
        <authorList>
            <consortium name="The Broad Institute Genomics Platform"/>
            <consortium name="The Broad Institute Genome Sequencing Center for Infectious Disease"/>
            <person name="Wu L."/>
            <person name="Ma J."/>
        </authorList>
    </citation>
    <scope>NUCLEOTIDE SEQUENCE [LARGE SCALE GENOMIC DNA]</scope>
    <source>
        <strain evidence="5">JCM 10303</strain>
    </source>
</reference>
<dbReference type="InterPro" id="IPR049532">
    <property type="entry name" value="GAP1-like_C"/>
</dbReference>
<dbReference type="Pfam" id="PF20014">
    <property type="entry name" value="GAP1-M"/>
    <property type="match status" value="1"/>
</dbReference>
<dbReference type="EMBL" id="BAAAGS010000011">
    <property type="protein sequence ID" value="GAA0522656.1"/>
    <property type="molecule type" value="Genomic_DNA"/>
</dbReference>
<feature type="domain" description="GTPase-associated protein 1-like C-terminal" evidence="3">
    <location>
        <begin position="274"/>
        <end position="772"/>
    </location>
</feature>
<evidence type="ECO:0000313" key="5">
    <source>
        <dbReference type="Proteomes" id="UP001500729"/>
    </source>
</evidence>
<dbReference type="Pfam" id="PF20052">
    <property type="entry name" value="GAP1-C"/>
    <property type="match status" value="1"/>
</dbReference>
<protein>
    <submittedName>
        <fullName evidence="4">Uncharacterized protein</fullName>
    </submittedName>
</protein>
<organism evidence="4 5">
    <name type="scientific">Saccharopolyspora erythraea</name>
    <name type="common">Streptomyces erythraeus</name>
    <dbReference type="NCBI Taxonomy" id="1836"/>
    <lineage>
        <taxon>Bacteria</taxon>
        <taxon>Bacillati</taxon>
        <taxon>Actinomycetota</taxon>
        <taxon>Actinomycetes</taxon>
        <taxon>Pseudonocardiales</taxon>
        <taxon>Pseudonocardiaceae</taxon>
        <taxon>Saccharopolyspora</taxon>
    </lineage>
</organism>
<sequence length="802" mass="87758">MGGRGFESLFYTDCRQGQGLRGGAGFQFQAVSSGAGHEMMGLVQRSALYEAPVSWMRGKRPVEQYPPSLAHVFDGVYATARGVYLGAEAGGVREGNQFTHAIATADPQLYGPVRPAQLWEAPWWSERPADGTETEPVPAEPEPGPCGVDVLRDWVLGTTGGESWLLALTSALDRVHDENPRRVLFVGADAGEIVRWIAAGTLLLPQERALRVGFRVFATSPQYSRHEVLALHPDWAGQLADTERDSGFAVFDLVSGRHSRIEPTECASHWVSRFLRADPYDVIDAVEMAHRFARDGGRPRPGTGDRLAAGVLTCGDPLEHRSEAAVLADWLASAPPESAQDALEPVAEAVMSAGPDAPALRKLAAAVHSGQDELAGQVWYALLRAELDEVVRGVAATGRGTLPQRRWSPPEVERATSLVESVAAGVAPERFDALLRLAAGFGITPRIDRFRDAAARFVSWWADNPDAKASPSRWSCEPQVLDLLRDELAFRLRGPHADQTVAAIRRHWWPLLLPTVSDPFMRLDAVVAGAAVAEGGQSRREAFAAMRAPLQEPDRPGVGDAVWEALFQDTTPSVAEMLEFFSQMPTATVSESLARKAFPVLERSTVNAEYLEVLRKLVEHVRSEPMRELWKQDGALRRWLTAFQRSDGSESAAALAEVSKPVLSARARDLVDALLGVELSRAVNAAVRGGEAVQTVLVDELAAVWNGNAPQERGDRAVALAFLVAWSDKAADSARAGFDKGLASWVGEHRQSDQRRIRMLLRAVDSDHATAWHEWLRELGKNKQRKPSAARRLFDRLRERGE</sequence>
<evidence type="ECO:0000259" key="3">
    <source>
        <dbReference type="Pfam" id="PF20052"/>
    </source>
</evidence>
<evidence type="ECO:0000259" key="1">
    <source>
        <dbReference type="Pfam" id="PF20013"/>
    </source>
</evidence>